<feature type="region of interest" description="Disordered" evidence="1">
    <location>
        <begin position="407"/>
        <end position="428"/>
    </location>
</feature>
<reference evidence="2" key="1">
    <citation type="submission" date="2021-02" db="EMBL/GenBank/DDBJ databases">
        <authorList>
            <person name="Dougan E. K."/>
            <person name="Rhodes N."/>
            <person name="Thang M."/>
            <person name="Chan C."/>
        </authorList>
    </citation>
    <scope>NUCLEOTIDE SEQUENCE</scope>
</reference>
<dbReference type="AlphaFoldDB" id="A0A813FSM2"/>
<sequence length="517" mass="54789">MLCELRRARFVEPHVSERRASVASFAFGVSRFSLVFSGSRVLPKRERFLLSLLSASHRAGAQSEAMKSHLDGPRGISVSGSAQSLHFFAESGSRAGTPSRPTRFPDSPKGSPAGAPVKLVGQLASALAAPLQECTTLESIHAVSLNMFSKIGRQPLALPALVSVVSARCATLVRKSWPSMESLSNAIPLLEELWRIGLLFSHGDTVRTSFASAFAHLVSGGRKEGLPPGSAGGGSGFGRESMDQRLQRWVRSCDVFADAAAADLFSAEGAALVEQELYAELRRILTAVPLADLKRAAANVKCGSVTLCRGAGLAAERVARSLQNAEQRRLPNDEQDASRLGESFEISQAAADRADSIVAAIAYEALRSAELAAERAVAQATREALSDAGLFESSSHASPLRPRNLAFLQEPSSPSGQNPKSGFLRSTGLPSRIASQTSSLTSIGAADVTMWNGNASSEHVIASAKRQTGLSAMAGGLLRLQAARNDMRGQLASTQHVRMGHLQAMGTTPPQITKRKF</sequence>
<name>A0A813FSM2_POLGL</name>
<dbReference type="OrthoDB" id="434417at2759"/>
<feature type="region of interest" description="Disordered" evidence="1">
    <location>
        <begin position="91"/>
        <end position="115"/>
    </location>
</feature>
<keyword evidence="4" id="KW-1185">Reference proteome</keyword>
<dbReference type="EMBL" id="CAJNNV010026136">
    <property type="protein sequence ID" value="CAE8617352.1"/>
    <property type="molecule type" value="Genomic_DNA"/>
</dbReference>
<accession>A0A813FSM2</accession>
<comment type="caution">
    <text evidence="2">The sequence shown here is derived from an EMBL/GenBank/DDBJ whole genome shotgun (WGS) entry which is preliminary data.</text>
</comment>
<evidence type="ECO:0000313" key="3">
    <source>
        <dbReference type="EMBL" id="CAE8704853.1"/>
    </source>
</evidence>
<organism evidence="2 4">
    <name type="scientific">Polarella glacialis</name>
    <name type="common">Dinoflagellate</name>
    <dbReference type="NCBI Taxonomy" id="89957"/>
    <lineage>
        <taxon>Eukaryota</taxon>
        <taxon>Sar</taxon>
        <taxon>Alveolata</taxon>
        <taxon>Dinophyceae</taxon>
        <taxon>Suessiales</taxon>
        <taxon>Suessiaceae</taxon>
        <taxon>Polarella</taxon>
    </lineage>
</organism>
<gene>
    <name evidence="2" type="ORF">PGLA1383_LOCUS35010</name>
    <name evidence="3" type="ORF">PGLA2088_LOCUS33400</name>
</gene>
<feature type="compositionally biased region" description="Polar residues" evidence="1">
    <location>
        <begin position="410"/>
        <end position="420"/>
    </location>
</feature>
<evidence type="ECO:0000256" key="1">
    <source>
        <dbReference type="SAM" id="MobiDB-lite"/>
    </source>
</evidence>
<evidence type="ECO:0000313" key="4">
    <source>
        <dbReference type="Proteomes" id="UP000654075"/>
    </source>
</evidence>
<proteinExistence type="predicted"/>
<protein>
    <submittedName>
        <fullName evidence="2">Uncharacterized protein</fullName>
    </submittedName>
</protein>
<dbReference type="Proteomes" id="UP000654075">
    <property type="component" value="Unassembled WGS sequence"/>
</dbReference>
<dbReference type="Proteomes" id="UP000626109">
    <property type="component" value="Unassembled WGS sequence"/>
</dbReference>
<evidence type="ECO:0000313" key="2">
    <source>
        <dbReference type="EMBL" id="CAE8617352.1"/>
    </source>
</evidence>
<dbReference type="EMBL" id="CAJNNW010030869">
    <property type="protein sequence ID" value="CAE8704853.1"/>
    <property type="molecule type" value="Genomic_DNA"/>
</dbReference>